<dbReference type="PRINTS" id="PR00364">
    <property type="entry name" value="DISEASERSIST"/>
</dbReference>
<dbReference type="SUPFAM" id="SSF47413">
    <property type="entry name" value="lambda repressor-like DNA-binding domains"/>
    <property type="match status" value="1"/>
</dbReference>
<accession>A0A1C5GHD7</accession>
<dbReference type="InterPro" id="IPR010982">
    <property type="entry name" value="Lambda_DNA-bd_dom_sf"/>
</dbReference>
<name>A0A1C5GHD7_MICEH</name>
<dbReference type="PROSITE" id="PS50943">
    <property type="entry name" value="HTH_CROC1"/>
    <property type="match status" value="1"/>
</dbReference>
<proteinExistence type="predicted"/>
<reference evidence="2 3" key="1">
    <citation type="submission" date="2016-06" db="EMBL/GenBank/DDBJ databases">
        <authorList>
            <person name="Kjaerup R.B."/>
            <person name="Dalgaard T.S."/>
            <person name="Juul-Madsen H.R."/>
        </authorList>
    </citation>
    <scope>NUCLEOTIDE SEQUENCE [LARGE SCALE GENOMIC DNA]</scope>
    <source>
        <strain evidence="2 3">DSM 43913</strain>
    </source>
</reference>
<protein>
    <submittedName>
        <fullName evidence="2">Helix-turn-helix domain-containing protein</fullName>
    </submittedName>
</protein>
<dbReference type="AlphaFoldDB" id="A0A1C5GHD7"/>
<dbReference type="PANTHER" id="PTHR47691:SF3">
    <property type="entry name" value="HTH-TYPE TRANSCRIPTIONAL REGULATOR RV0890C-RELATED"/>
    <property type="match status" value="1"/>
</dbReference>
<dbReference type="Pfam" id="PF13560">
    <property type="entry name" value="HTH_31"/>
    <property type="match status" value="1"/>
</dbReference>
<dbReference type="SMART" id="SM00530">
    <property type="entry name" value="HTH_XRE"/>
    <property type="match status" value="1"/>
</dbReference>
<dbReference type="CDD" id="cd00093">
    <property type="entry name" value="HTH_XRE"/>
    <property type="match status" value="1"/>
</dbReference>
<dbReference type="Gene3D" id="1.10.260.40">
    <property type="entry name" value="lambda repressor-like DNA-binding domains"/>
    <property type="match status" value="1"/>
</dbReference>
<dbReference type="PANTHER" id="PTHR47691">
    <property type="entry name" value="REGULATOR-RELATED"/>
    <property type="match status" value="1"/>
</dbReference>
<dbReference type="Proteomes" id="UP000198251">
    <property type="component" value="Chromosome I"/>
</dbReference>
<evidence type="ECO:0000313" key="2">
    <source>
        <dbReference type="EMBL" id="SCG18992.1"/>
    </source>
</evidence>
<keyword evidence="3" id="KW-1185">Reference proteome</keyword>
<evidence type="ECO:0000313" key="3">
    <source>
        <dbReference type="Proteomes" id="UP000198251"/>
    </source>
</evidence>
<dbReference type="InterPro" id="IPR001387">
    <property type="entry name" value="Cro/C1-type_HTH"/>
</dbReference>
<sequence length="437" mass="46059">MPLAPLGSDTAADRPFSELLRRQRIRAGLTQRALADLSTVSARAIRDLEAGRANARTQTIHLLVDGLRLQGVAREEFIRASLSGRRTGPFDLDGTAAAPGAIGALHGRDAEVGALVKMLSSGSRRMVSLSGLPGVGKSRMAAEIAARVGCGHDWPVLWLGTELPGAGPTLEPAPRSLRALLDESAQDAIAHLRRLVGRHRAVLVLDGVPEATLAAGVADLLSYCPGLRLISTSRAPWHVPGVQAAVVSPLATPGPEGPAGYRPETLAEVPSVRLFVERLGEVRPGFTLDRANAGAVAALCRRLDGLPLALEVAACQGRVLSVHQLTQLPVPELLDLGVPARGDERPRTLGGLLGATVARLSDGQRALLRELVRHDRAWTVPEVAAVARCPLGETVGALDVLVGRGLVRTSHGEPADGLRVPNLLRTYLRRELAAGRS</sequence>
<dbReference type="SUPFAM" id="SSF52540">
    <property type="entry name" value="P-loop containing nucleoside triphosphate hydrolases"/>
    <property type="match status" value="1"/>
</dbReference>
<dbReference type="EMBL" id="LT607733">
    <property type="protein sequence ID" value="SCG18992.1"/>
    <property type="molecule type" value="Genomic_DNA"/>
</dbReference>
<dbReference type="InterPro" id="IPR027417">
    <property type="entry name" value="P-loop_NTPase"/>
</dbReference>
<gene>
    <name evidence="2" type="ORF">GA0070610_5350</name>
</gene>
<dbReference type="Gene3D" id="3.40.50.300">
    <property type="entry name" value="P-loop containing nucleotide triphosphate hydrolases"/>
    <property type="match status" value="1"/>
</dbReference>
<feature type="domain" description="HTH cro/C1-type" evidence="1">
    <location>
        <begin position="20"/>
        <end position="77"/>
    </location>
</feature>
<dbReference type="GO" id="GO:0003677">
    <property type="term" value="F:DNA binding"/>
    <property type="evidence" value="ECO:0007669"/>
    <property type="project" value="InterPro"/>
</dbReference>
<organism evidence="2 3">
    <name type="scientific">Micromonospora echinofusca</name>
    <dbReference type="NCBI Taxonomy" id="47858"/>
    <lineage>
        <taxon>Bacteria</taxon>
        <taxon>Bacillati</taxon>
        <taxon>Actinomycetota</taxon>
        <taxon>Actinomycetes</taxon>
        <taxon>Micromonosporales</taxon>
        <taxon>Micromonosporaceae</taxon>
        <taxon>Micromonospora</taxon>
    </lineage>
</organism>
<evidence type="ECO:0000259" key="1">
    <source>
        <dbReference type="PROSITE" id="PS50943"/>
    </source>
</evidence>